<gene>
    <name evidence="1" type="ORF">VCUG_00575</name>
</gene>
<dbReference type="Proteomes" id="UP000011081">
    <property type="component" value="Unassembled WGS sequence"/>
</dbReference>
<name>L2GXB6_VAVCU</name>
<protein>
    <submittedName>
        <fullName evidence="1">Uncharacterized protein</fullName>
    </submittedName>
</protein>
<dbReference type="InParanoid" id="L2GXB6"/>
<organism evidence="1 2">
    <name type="scientific">Vavraia culicis (isolate floridensis)</name>
    <name type="common">Microsporidian parasite</name>
    <dbReference type="NCBI Taxonomy" id="948595"/>
    <lineage>
        <taxon>Eukaryota</taxon>
        <taxon>Fungi</taxon>
        <taxon>Fungi incertae sedis</taxon>
        <taxon>Microsporidia</taxon>
        <taxon>Pleistophoridae</taxon>
        <taxon>Vavraia</taxon>
    </lineage>
</organism>
<sequence>MDEKISGEFFSLLFNLCVKSTSSPHSLGESIGNRLADDFILHTGISRKLSIDELIHTVQNDFFPHYLSYSPKRRTNRLYFKNFDLLTHNKNRKDALDVFAGILNVIGACLCDDVHIKVESDDADDGSLAFYDKKNEKVKFYDLEMPDNGTRT</sequence>
<dbReference type="GeneID" id="19878461"/>
<proteinExistence type="predicted"/>
<dbReference type="EMBL" id="GL877409">
    <property type="protein sequence ID" value="ELA47992.1"/>
    <property type="molecule type" value="Genomic_DNA"/>
</dbReference>
<keyword evidence="2" id="KW-1185">Reference proteome</keyword>
<dbReference type="SUPFAM" id="SSF111126">
    <property type="entry name" value="Ligand-binding domain in the NO signalling and Golgi transport"/>
    <property type="match status" value="1"/>
</dbReference>
<dbReference type="STRING" id="948595.L2GXB6"/>
<dbReference type="OMA" id="DDFILHT"/>
<dbReference type="Gene3D" id="3.30.1380.20">
    <property type="entry name" value="Trafficking protein particle complex subunit 3"/>
    <property type="match status" value="1"/>
</dbReference>
<evidence type="ECO:0000313" key="1">
    <source>
        <dbReference type="EMBL" id="ELA47992.1"/>
    </source>
</evidence>
<dbReference type="VEuPathDB" id="MicrosporidiaDB:VCUG_00575"/>
<dbReference type="HOGENOM" id="CLU_1723710_0_0_1"/>
<reference evidence="2" key="1">
    <citation type="submission" date="2011-03" db="EMBL/GenBank/DDBJ databases">
        <title>The genome sequence of Vavraia culicis strain floridensis.</title>
        <authorList>
            <consortium name="The Broad Institute Genome Sequencing Platform"/>
            <person name="Cuomo C."/>
            <person name="Becnel J."/>
            <person name="Sanscrainte N."/>
            <person name="Young S.K."/>
            <person name="Zeng Q."/>
            <person name="Gargeya S."/>
            <person name="Fitzgerald M."/>
            <person name="Haas B."/>
            <person name="Abouelleil A."/>
            <person name="Alvarado L."/>
            <person name="Arachchi H.M."/>
            <person name="Berlin A."/>
            <person name="Chapman S.B."/>
            <person name="Gearin G."/>
            <person name="Goldberg J."/>
            <person name="Griggs A."/>
            <person name="Gujja S."/>
            <person name="Hansen M."/>
            <person name="Heiman D."/>
            <person name="Howarth C."/>
            <person name="Larimer J."/>
            <person name="Lui A."/>
            <person name="MacDonald P.J.P."/>
            <person name="McCowen C."/>
            <person name="Montmayeur A."/>
            <person name="Murphy C."/>
            <person name="Neiman D."/>
            <person name="Pearson M."/>
            <person name="Priest M."/>
            <person name="Roberts A."/>
            <person name="Saif S."/>
            <person name="Shea T."/>
            <person name="Sisk P."/>
            <person name="Stolte C."/>
            <person name="Sykes S."/>
            <person name="Wortman J."/>
            <person name="Nusbaum C."/>
            <person name="Birren B."/>
        </authorList>
    </citation>
    <scope>NUCLEOTIDE SEQUENCE [LARGE SCALE GENOMIC DNA]</scope>
    <source>
        <strain evidence="2">floridensis</strain>
    </source>
</reference>
<accession>L2GXB6</accession>
<dbReference type="AlphaFoldDB" id="L2GXB6"/>
<dbReference type="OrthoDB" id="10262857at2759"/>
<dbReference type="InterPro" id="IPR024096">
    <property type="entry name" value="NO_sig/Golgi_transp_ligand-bd"/>
</dbReference>
<dbReference type="RefSeq" id="XP_008073594.1">
    <property type="nucleotide sequence ID" value="XM_008075403.1"/>
</dbReference>
<evidence type="ECO:0000313" key="2">
    <source>
        <dbReference type="Proteomes" id="UP000011081"/>
    </source>
</evidence>